<dbReference type="RefSeq" id="WP_002563931.1">
    <property type="nucleotide sequence ID" value="NZ_CALJSN010000008.1"/>
</dbReference>
<protein>
    <submittedName>
        <fullName evidence="6">Amino acid/amide ABC transporter substrate-binding protein, HAAT family</fullName>
    </submittedName>
</protein>
<reference evidence="6 7" key="1">
    <citation type="submission" date="2016-10" db="EMBL/GenBank/DDBJ databases">
        <authorList>
            <person name="Varghese N."/>
            <person name="Submissions S."/>
        </authorList>
    </citation>
    <scope>NUCLEOTIDE SEQUENCE [LARGE SCALE GENOMIC DNA]</scope>
    <source>
        <strain evidence="6 7">DSM 20586</strain>
    </source>
</reference>
<feature type="domain" description="Leucine-binding protein" evidence="5">
    <location>
        <begin position="44"/>
        <end position="387"/>
    </location>
</feature>
<organism evidence="6 7">
    <name type="scientific">Atopobium minutum</name>
    <dbReference type="NCBI Taxonomy" id="1381"/>
    <lineage>
        <taxon>Bacteria</taxon>
        <taxon>Bacillati</taxon>
        <taxon>Actinomycetota</taxon>
        <taxon>Coriobacteriia</taxon>
        <taxon>Coriobacteriales</taxon>
        <taxon>Atopobiaceae</taxon>
        <taxon>Atopobium</taxon>
    </lineage>
</organism>
<dbReference type="Gene3D" id="3.40.50.2300">
    <property type="match status" value="2"/>
</dbReference>
<evidence type="ECO:0000256" key="1">
    <source>
        <dbReference type="ARBA" id="ARBA00010062"/>
    </source>
</evidence>
<dbReference type="SUPFAM" id="SSF53822">
    <property type="entry name" value="Periplasmic binding protein-like I"/>
    <property type="match status" value="1"/>
</dbReference>
<comment type="similarity">
    <text evidence="1">Belongs to the leucine-binding protein family.</text>
</comment>
<keyword evidence="3" id="KW-0732">Signal</keyword>
<dbReference type="Proteomes" id="UP000183687">
    <property type="component" value="Unassembled WGS sequence"/>
</dbReference>
<dbReference type="InterPro" id="IPR028082">
    <property type="entry name" value="Peripla_BP_I"/>
</dbReference>
<evidence type="ECO:0000259" key="5">
    <source>
        <dbReference type="Pfam" id="PF13458"/>
    </source>
</evidence>
<dbReference type="Pfam" id="PF13458">
    <property type="entry name" value="Peripla_BP_6"/>
    <property type="match status" value="1"/>
</dbReference>
<proteinExistence type="inferred from homology"/>
<dbReference type="EMBL" id="FNSH01000001">
    <property type="protein sequence ID" value="SEB99682.1"/>
    <property type="molecule type" value="Genomic_DNA"/>
</dbReference>
<evidence type="ECO:0000313" key="6">
    <source>
        <dbReference type="EMBL" id="SEB99682.1"/>
    </source>
</evidence>
<dbReference type="InterPro" id="IPR006311">
    <property type="entry name" value="TAT_signal"/>
</dbReference>
<dbReference type="PRINTS" id="PR00337">
    <property type="entry name" value="LEUILEVALBP"/>
</dbReference>
<keyword evidence="2" id="KW-0813">Transport</keyword>
<dbReference type="InterPro" id="IPR051010">
    <property type="entry name" value="BCAA_transport"/>
</dbReference>
<dbReference type="GO" id="GO:0006865">
    <property type="term" value="P:amino acid transport"/>
    <property type="evidence" value="ECO:0007669"/>
    <property type="project" value="UniProtKB-KW"/>
</dbReference>
<accession>A0AB38A830</accession>
<evidence type="ECO:0000256" key="4">
    <source>
        <dbReference type="ARBA" id="ARBA00022970"/>
    </source>
</evidence>
<gene>
    <name evidence="6" type="ORF">SAMN04489746_1405</name>
</gene>
<name>A0AB38A830_9ACTN</name>
<dbReference type="PROSITE" id="PS51318">
    <property type="entry name" value="TAT"/>
    <property type="match status" value="1"/>
</dbReference>
<dbReference type="PANTHER" id="PTHR30483">
    <property type="entry name" value="LEUCINE-SPECIFIC-BINDING PROTEIN"/>
    <property type="match status" value="1"/>
</dbReference>
<sequence>MDFSTISRRNFVKLVGASSVISITGLAGCSSQGGSAADTSGAFKVGSIGPVTGAAAIYGNATKAGAQIAIDEINKGDGVKFDFNYQDDENDSEKSVNAYNNLKDWGMQILAGCTTTAPTIAVTSESSSDNLFQLTPSASAVDVIGGQPDVDGNVSVQRKKNVFQMCFTDPNQGTAAAKYVSDQQLGTKIAVIYNNSDAYSTGVYKKFMSQAKEIGLTVVAESTFTDDSATDFSVQLNKAKSAEADLVFLPIYYQPASLILTQANQMGYAPKFFGVDGLDGLLTLEGFDTSLAEGVMLLTPFTADATDEKTQTFVKTYKEQYGGTPNQFAADAYDCLYVIKQAIEKSGVTADMPYSDMCDKLIEAITSSDFTYDGLTGTGMTWSDTGEVSKQPKGMVIKNGAYVGM</sequence>
<dbReference type="PANTHER" id="PTHR30483:SF6">
    <property type="entry name" value="PERIPLASMIC BINDING PROTEIN OF ABC TRANSPORTER FOR NATURAL AMINO ACIDS"/>
    <property type="match status" value="1"/>
</dbReference>
<evidence type="ECO:0000256" key="3">
    <source>
        <dbReference type="ARBA" id="ARBA00022729"/>
    </source>
</evidence>
<evidence type="ECO:0000256" key="2">
    <source>
        <dbReference type="ARBA" id="ARBA00022448"/>
    </source>
</evidence>
<evidence type="ECO:0000313" key="7">
    <source>
        <dbReference type="Proteomes" id="UP000183687"/>
    </source>
</evidence>
<comment type="caution">
    <text evidence="6">The sequence shown here is derived from an EMBL/GenBank/DDBJ whole genome shotgun (WGS) entry which is preliminary data.</text>
</comment>
<dbReference type="InterPro" id="IPR000709">
    <property type="entry name" value="Leu_Ile_Val-bd"/>
</dbReference>
<keyword evidence="4" id="KW-0029">Amino-acid transport</keyword>
<dbReference type="AlphaFoldDB" id="A0AB38A830"/>
<dbReference type="InterPro" id="IPR028081">
    <property type="entry name" value="Leu-bd"/>
</dbReference>
<dbReference type="CDD" id="cd06347">
    <property type="entry name" value="PBP1_ABC_LivK_ligand_binding-like"/>
    <property type="match status" value="1"/>
</dbReference>